<evidence type="ECO:0000259" key="6">
    <source>
        <dbReference type="PROSITE" id="PS50072"/>
    </source>
</evidence>
<keyword evidence="3 7" id="KW-0413">Isomerase</keyword>
<gene>
    <name evidence="7" type="ORF">SCF082_LOCUS51140</name>
</gene>
<evidence type="ECO:0000256" key="5">
    <source>
        <dbReference type="SAM" id="Phobius"/>
    </source>
</evidence>
<dbReference type="EMBL" id="CAXAMM010043450">
    <property type="protein sequence ID" value="CAK9110099.1"/>
    <property type="molecule type" value="Genomic_DNA"/>
</dbReference>
<dbReference type="PANTHER" id="PTHR45625:SF4">
    <property type="entry name" value="PEPTIDYLPROLYL ISOMERASE DOMAIN AND WD REPEAT-CONTAINING PROTEIN 1"/>
    <property type="match status" value="1"/>
</dbReference>
<keyword evidence="5" id="KW-1133">Transmembrane helix</keyword>
<evidence type="ECO:0000256" key="4">
    <source>
        <dbReference type="SAM" id="MobiDB-lite"/>
    </source>
</evidence>
<dbReference type="GO" id="GO:0016853">
    <property type="term" value="F:isomerase activity"/>
    <property type="evidence" value="ECO:0007669"/>
    <property type="project" value="UniProtKB-KW"/>
</dbReference>
<dbReference type="PRINTS" id="PR00153">
    <property type="entry name" value="CSAPPISMRASE"/>
</dbReference>
<feature type="transmembrane region" description="Helical" evidence="5">
    <location>
        <begin position="176"/>
        <end position="194"/>
    </location>
</feature>
<sequence>MPITASNFIDLAKTGFYNGLHFHRVIPDFMDQFGCPFSKDPKSTRAGTGGPPDGSFTNLVTGGKETRSNGGNIKDEYAARISNEPGTLSMANTGQPNSGGSQFFMNVVHNDFLDWFSPGESKHPVFGKCVDKASFDTMVKISKVRTRDDNPITPVMMKSVTIEGDTSLAARMDWDYLSGFILFCLFLSAIFAVLGQGTRSIVSRALGHGALQHLQEEVAGKFAQLASGKPPNISTAQLIQIFFELGLADVKRHQVGDVINDLMQHGFYCKTHPRKKDNCGPMPPPNVGLTEAQRWATLLFLRRLRANHAGPPAKGMPPRHLVPCAATWCQCPPGAAGTNSCAMQQFLKDFKKGAEE</sequence>
<dbReference type="EC" id="5.2.1.8" evidence="1"/>
<evidence type="ECO:0000256" key="2">
    <source>
        <dbReference type="ARBA" id="ARBA00023110"/>
    </source>
</evidence>
<evidence type="ECO:0000256" key="3">
    <source>
        <dbReference type="ARBA" id="ARBA00023235"/>
    </source>
</evidence>
<keyword evidence="5" id="KW-0472">Membrane</keyword>
<dbReference type="InterPro" id="IPR002130">
    <property type="entry name" value="Cyclophilin-type_PPIase_dom"/>
</dbReference>
<dbReference type="InterPro" id="IPR029000">
    <property type="entry name" value="Cyclophilin-like_dom_sf"/>
</dbReference>
<name>A0ABP0SCK1_9DINO</name>
<dbReference type="SUPFAM" id="SSF50891">
    <property type="entry name" value="Cyclophilin-like"/>
    <property type="match status" value="1"/>
</dbReference>
<keyword evidence="2" id="KW-0697">Rotamase</keyword>
<protein>
    <recommendedName>
        <fullName evidence="1">peptidylprolyl isomerase</fullName>
        <ecNumber evidence="1">5.2.1.8</ecNumber>
    </recommendedName>
</protein>
<dbReference type="Gene3D" id="2.40.100.10">
    <property type="entry name" value="Cyclophilin-like"/>
    <property type="match status" value="1"/>
</dbReference>
<reference evidence="7 8" key="1">
    <citation type="submission" date="2024-02" db="EMBL/GenBank/DDBJ databases">
        <authorList>
            <person name="Chen Y."/>
            <person name="Shah S."/>
            <person name="Dougan E. K."/>
            <person name="Thang M."/>
            <person name="Chan C."/>
        </authorList>
    </citation>
    <scope>NUCLEOTIDE SEQUENCE [LARGE SCALE GENOMIC DNA]</scope>
</reference>
<comment type="caution">
    <text evidence="7">The sequence shown here is derived from an EMBL/GenBank/DDBJ whole genome shotgun (WGS) entry which is preliminary data.</text>
</comment>
<dbReference type="PROSITE" id="PS00170">
    <property type="entry name" value="CSA_PPIASE_1"/>
    <property type="match status" value="1"/>
</dbReference>
<dbReference type="CDD" id="cd00317">
    <property type="entry name" value="cyclophilin"/>
    <property type="match status" value="1"/>
</dbReference>
<accession>A0ABP0SCK1</accession>
<keyword evidence="5" id="KW-0812">Transmembrane</keyword>
<dbReference type="PANTHER" id="PTHR45625">
    <property type="entry name" value="PEPTIDYL-PROLYL CIS-TRANS ISOMERASE-RELATED"/>
    <property type="match status" value="1"/>
</dbReference>
<organism evidence="7 8">
    <name type="scientific">Durusdinium trenchii</name>
    <dbReference type="NCBI Taxonomy" id="1381693"/>
    <lineage>
        <taxon>Eukaryota</taxon>
        <taxon>Sar</taxon>
        <taxon>Alveolata</taxon>
        <taxon>Dinophyceae</taxon>
        <taxon>Suessiales</taxon>
        <taxon>Symbiodiniaceae</taxon>
        <taxon>Durusdinium</taxon>
    </lineage>
</organism>
<evidence type="ECO:0000313" key="7">
    <source>
        <dbReference type="EMBL" id="CAK9110099.1"/>
    </source>
</evidence>
<dbReference type="InterPro" id="IPR020892">
    <property type="entry name" value="Cyclophilin-type_PPIase_CS"/>
</dbReference>
<dbReference type="Proteomes" id="UP001642464">
    <property type="component" value="Unassembled WGS sequence"/>
</dbReference>
<feature type="region of interest" description="Disordered" evidence="4">
    <location>
        <begin position="40"/>
        <end position="75"/>
    </location>
</feature>
<dbReference type="InterPro" id="IPR044666">
    <property type="entry name" value="Cyclophilin_A-like"/>
</dbReference>
<feature type="domain" description="PPIase cyclophilin-type" evidence="6">
    <location>
        <begin position="1"/>
        <end position="162"/>
    </location>
</feature>
<dbReference type="PROSITE" id="PS50072">
    <property type="entry name" value="CSA_PPIASE_2"/>
    <property type="match status" value="1"/>
</dbReference>
<proteinExistence type="predicted"/>
<keyword evidence="8" id="KW-1185">Reference proteome</keyword>
<dbReference type="Pfam" id="PF00160">
    <property type="entry name" value="Pro_isomerase"/>
    <property type="match status" value="1"/>
</dbReference>
<evidence type="ECO:0000313" key="8">
    <source>
        <dbReference type="Proteomes" id="UP001642464"/>
    </source>
</evidence>
<evidence type="ECO:0000256" key="1">
    <source>
        <dbReference type="ARBA" id="ARBA00013194"/>
    </source>
</evidence>